<dbReference type="GO" id="GO:0032259">
    <property type="term" value="P:methylation"/>
    <property type="evidence" value="ECO:0007669"/>
    <property type="project" value="UniProtKB-KW"/>
</dbReference>
<evidence type="ECO:0000256" key="5">
    <source>
        <dbReference type="SAM" id="MobiDB-lite"/>
    </source>
</evidence>
<dbReference type="SUPFAM" id="SSF55315">
    <property type="entry name" value="L30e-like"/>
    <property type="match status" value="1"/>
</dbReference>
<sequence length="434" mass="47361">MMTAVTTPALAACWNLAPCRFLLAPPAARWRSLSARTARGWRRPREPESPLGRPQDATPPDQLGPRGAARGRDTWRAERGAVLGVGDLRFERAGPDDKRLRTVVTIAKSRQYREKHGKILLEGTRLIRDALEAGAVLQTIFFDSVTQLQELPLELIARAALIRVRMRDIRLWSDLVTPQGLLAIFRRPDYASDKELRSRAEGSECLPISLVCDNVRDPGNMGTIIRSAAAVGCSKVLLIKGCVDVWEPKVLRAGAGAHFRVPLLPCLRWKDVPEILGVHTVVHVADNRPIGHTLSALDDEDVHDMSGDEGYDDEDDDEDDDEREKEMLRKLSSMPAHAYTRPWAGSGPGGEDGARETALVVSGEAQGLGVEALRLAEGTGGRRLHVGMAAGVESLNVGVAASVLLFEARRQLTMGRREAAAQGGAGSQARRTRR</sequence>
<dbReference type="GO" id="GO:0006364">
    <property type="term" value="P:rRNA processing"/>
    <property type="evidence" value="ECO:0007669"/>
    <property type="project" value="UniProtKB-KW"/>
</dbReference>
<evidence type="ECO:0000256" key="2">
    <source>
        <dbReference type="ARBA" id="ARBA00022552"/>
    </source>
</evidence>
<feature type="region of interest" description="Disordered" evidence="5">
    <location>
        <begin position="295"/>
        <end position="332"/>
    </location>
</feature>
<dbReference type="GO" id="GO:0003723">
    <property type="term" value="F:RNA binding"/>
    <property type="evidence" value="ECO:0007669"/>
    <property type="project" value="InterPro"/>
</dbReference>
<feature type="region of interest" description="Disordered" evidence="5">
    <location>
        <begin position="34"/>
        <end position="72"/>
    </location>
</feature>
<dbReference type="Gene3D" id="3.40.1280.10">
    <property type="match status" value="1"/>
</dbReference>
<evidence type="ECO:0000256" key="3">
    <source>
        <dbReference type="ARBA" id="ARBA00022603"/>
    </source>
</evidence>
<dbReference type="PANTHER" id="PTHR43191:SF2">
    <property type="entry name" value="RRNA METHYLTRANSFERASE 3, MITOCHONDRIAL"/>
    <property type="match status" value="1"/>
</dbReference>
<reference evidence="8" key="1">
    <citation type="submission" date="2025-08" db="UniProtKB">
        <authorList>
            <consortium name="RefSeq"/>
        </authorList>
    </citation>
    <scope>IDENTIFICATION</scope>
    <source>
        <tissue evidence="8">Sperm</tissue>
    </source>
</reference>
<evidence type="ECO:0000313" key="8">
    <source>
        <dbReference type="RefSeq" id="XP_032823481.1"/>
    </source>
</evidence>
<dbReference type="Proteomes" id="UP001318040">
    <property type="component" value="Chromosome 38"/>
</dbReference>
<accession>A0AAJ7TSN0</accession>
<dbReference type="InterPro" id="IPR029026">
    <property type="entry name" value="tRNA_m1G_MTases_N"/>
</dbReference>
<dbReference type="GO" id="GO:0008173">
    <property type="term" value="F:RNA methyltransferase activity"/>
    <property type="evidence" value="ECO:0007669"/>
    <property type="project" value="InterPro"/>
</dbReference>
<evidence type="ECO:0000256" key="4">
    <source>
        <dbReference type="ARBA" id="ARBA00022679"/>
    </source>
</evidence>
<keyword evidence="4" id="KW-0808">Transferase</keyword>
<dbReference type="AlphaFoldDB" id="A0AAJ7TSN0"/>
<keyword evidence="7" id="KW-1185">Reference proteome</keyword>
<dbReference type="InterPro" id="IPR029064">
    <property type="entry name" value="Ribosomal_eL30-like_sf"/>
</dbReference>
<gene>
    <name evidence="8" type="primary">MRM3</name>
</gene>
<dbReference type="Pfam" id="PF00588">
    <property type="entry name" value="SpoU_methylase"/>
    <property type="match status" value="1"/>
</dbReference>
<dbReference type="InterPro" id="IPR051259">
    <property type="entry name" value="rRNA_Methyltransferase"/>
</dbReference>
<dbReference type="GeneID" id="116950119"/>
<dbReference type="InterPro" id="IPR053888">
    <property type="entry name" value="MRM3-like_sub_bind"/>
</dbReference>
<proteinExistence type="inferred from homology"/>
<organism evidence="7 8">
    <name type="scientific">Petromyzon marinus</name>
    <name type="common">Sea lamprey</name>
    <dbReference type="NCBI Taxonomy" id="7757"/>
    <lineage>
        <taxon>Eukaryota</taxon>
        <taxon>Metazoa</taxon>
        <taxon>Chordata</taxon>
        <taxon>Craniata</taxon>
        <taxon>Vertebrata</taxon>
        <taxon>Cyclostomata</taxon>
        <taxon>Hyperoartia</taxon>
        <taxon>Petromyzontiformes</taxon>
        <taxon>Petromyzontidae</taxon>
        <taxon>Petromyzon</taxon>
    </lineage>
</organism>
<dbReference type="InterPro" id="IPR029028">
    <property type="entry name" value="Alpha/beta_knot_MTases"/>
</dbReference>
<dbReference type="SUPFAM" id="SSF75217">
    <property type="entry name" value="alpha/beta knot"/>
    <property type="match status" value="1"/>
</dbReference>
<comment type="similarity">
    <text evidence="1">Belongs to the class IV-like SAM-binding methyltransferase superfamily. RNA methyltransferase TrmH family.</text>
</comment>
<dbReference type="CDD" id="cd18106">
    <property type="entry name" value="SpoU-like_RNMTL1"/>
    <property type="match status" value="1"/>
</dbReference>
<evidence type="ECO:0000313" key="7">
    <source>
        <dbReference type="Proteomes" id="UP001318040"/>
    </source>
</evidence>
<dbReference type="Pfam" id="PF22435">
    <property type="entry name" value="MRM3-like_sub_bind"/>
    <property type="match status" value="1"/>
</dbReference>
<feature type="compositionally biased region" description="Acidic residues" evidence="5">
    <location>
        <begin position="297"/>
        <end position="323"/>
    </location>
</feature>
<dbReference type="SMART" id="SM00967">
    <property type="entry name" value="SpoU_sub_bind"/>
    <property type="match status" value="1"/>
</dbReference>
<feature type="domain" description="RNA 2-O ribose methyltransferase substrate binding" evidence="6">
    <location>
        <begin position="120"/>
        <end position="191"/>
    </location>
</feature>
<dbReference type="InterPro" id="IPR001537">
    <property type="entry name" value="SpoU_MeTrfase"/>
</dbReference>
<evidence type="ECO:0000256" key="1">
    <source>
        <dbReference type="ARBA" id="ARBA00007228"/>
    </source>
</evidence>
<keyword evidence="3 8" id="KW-0489">Methyltransferase</keyword>
<dbReference type="InterPro" id="IPR013123">
    <property type="entry name" value="SpoU_subst-bd"/>
</dbReference>
<dbReference type="PANTHER" id="PTHR43191">
    <property type="entry name" value="RRNA METHYLTRANSFERASE 3"/>
    <property type="match status" value="1"/>
</dbReference>
<protein>
    <submittedName>
        <fullName evidence="8">rRNA methyltransferase 3, mitochondrial</fullName>
    </submittedName>
</protein>
<evidence type="ECO:0000259" key="6">
    <source>
        <dbReference type="SMART" id="SM00967"/>
    </source>
</evidence>
<dbReference type="KEGG" id="pmrn:116950119"/>
<dbReference type="RefSeq" id="XP_032823481.1">
    <property type="nucleotide sequence ID" value="XM_032967590.1"/>
</dbReference>
<dbReference type="GO" id="GO:0005737">
    <property type="term" value="C:cytoplasm"/>
    <property type="evidence" value="ECO:0007669"/>
    <property type="project" value="UniProtKB-ARBA"/>
</dbReference>
<dbReference type="CTD" id="55178"/>
<keyword evidence="2" id="KW-0698">rRNA processing</keyword>
<dbReference type="Gene3D" id="3.30.1330.30">
    <property type="match status" value="1"/>
</dbReference>
<name>A0AAJ7TSN0_PETMA</name>